<dbReference type="SUPFAM" id="SSF48371">
    <property type="entry name" value="ARM repeat"/>
    <property type="match status" value="1"/>
</dbReference>
<dbReference type="PRINTS" id="PR00040">
    <property type="entry name" value="HTHMERR"/>
</dbReference>
<protein>
    <submittedName>
        <fullName evidence="3">MerR family transcriptional regulator</fullName>
    </submittedName>
</protein>
<dbReference type="KEGG" id="ccjz:ccrud_09395"/>
<dbReference type="PANTHER" id="PTHR30204">
    <property type="entry name" value="REDOX-CYCLING DRUG-SENSING TRANSCRIPTIONAL ACTIVATOR SOXR"/>
    <property type="match status" value="1"/>
</dbReference>
<dbReference type="RefSeq" id="WP_066566678.1">
    <property type="nucleotide sequence ID" value="NZ_CP015622.1"/>
</dbReference>
<dbReference type="SMART" id="SM00422">
    <property type="entry name" value="HTH_MERR"/>
    <property type="match status" value="1"/>
</dbReference>
<name>A0A172QUM1_9CORY</name>
<reference evidence="3 4" key="1">
    <citation type="submission" date="2016-05" db="EMBL/GenBank/DDBJ databases">
        <title>Complete genome sequence of Corynebacterium crudilactis, a new Corynebacterium species isolated from raw cow's milk.</title>
        <authorList>
            <person name="Christian R."/>
            <person name="Zimmermann J."/>
            <person name="Lipski A."/>
            <person name="Kalinowski J."/>
        </authorList>
    </citation>
    <scope>NUCLEOTIDE SEQUENCE [LARGE SCALE GENOMIC DNA]</scope>
    <source>
        <strain evidence="3 4">JZ16</strain>
    </source>
</reference>
<dbReference type="Pfam" id="PF13411">
    <property type="entry name" value="MerR_1"/>
    <property type="match status" value="1"/>
</dbReference>
<dbReference type="STRING" id="1652495.ccrud_09395"/>
<proteinExistence type="predicted"/>
<organism evidence="3 4">
    <name type="scientific">Corynebacterium crudilactis</name>
    <dbReference type="NCBI Taxonomy" id="1652495"/>
    <lineage>
        <taxon>Bacteria</taxon>
        <taxon>Bacillati</taxon>
        <taxon>Actinomycetota</taxon>
        <taxon>Actinomycetes</taxon>
        <taxon>Mycobacteriales</taxon>
        <taxon>Corynebacteriaceae</taxon>
        <taxon>Corynebacterium</taxon>
    </lineage>
</organism>
<dbReference type="Gene3D" id="1.25.10.10">
    <property type="entry name" value="Leucine-rich Repeat Variant"/>
    <property type="match status" value="1"/>
</dbReference>
<accession>A0A172QUM1</accession>
<dbReference type="Proteomes" id="UP000076929">
    <property type="component" value="Chromosome"/>
</dbReference>
<dbReference type="OrthoDB" id="9808480at2"/>
<dbReference type="AlphaFoldDB" id="A0A172QUM1"/>
<dbReference type="SUPFAM" id="SSF46955">
    <property type="entry name" value="Putative DNA-binding domain"/>
    <property type="match status" value="1"/>
</dbReference>
<dbReference type="PROSITE" id="PS50937">
    <property type="entry name" value="HTH_MERR_2"/>
    <property type="match status" value="1"/>
</dbReference>
<evidence type="ECO:0000313" key="4">
    <source>
        <dbReference type="Proteomes" id="UP000076929"/>
    </source>
</evidence>
<keyword evidence="4" id="KW-1185">Reference proteome</keyword>
<dbReference type="Pfam" id="PF13646">
    <property type="entry name" value="HEAT_2"/>
    <property type="match status" value="1"/>
</dbReference>
<dbReference type="EMBL" id="CP015622">
    <property type="protein sequence ID" value="ANE04392.1"/>
    <property type="molecule type" value="Genomic_DNA"/>
</dbReference>
<feature type="domain" description="HTH merR-type" evidence="2">
    <location>
        <begin position="1"/>
        <end position="68"/>
    </location>
</feature>
<dbReference type="InterPro" id="IPR016024">
    <property type="entry name" value="ARM-type_fold"/>
</dbReference>
<evidence type="ECO:0000313" key="3">
    <source>
        <dbReference type="EMBL" id="ANE04392.1"/>
    </source>
</evidence>
<evidence type="ECO:0000259" key="2">
    <source>
        <dbReference type="PROSITE" id="PS50937"/>
    </source>
</evidence>
<dbReference type="GO" id="GO:0003700">
    <property type="term" value="F:DNA-binding transcription factor activity"/>
    <property type="evidence" value="ECO:0007669"/>
    <property type="project" value="InterPro"/>
</dbReference>
<dbReference type="PROSITE" id="PS00552">
    <property type="entry name" value="HTH_MERR_1"/>
    <property type="match status" value="1"/>
</dbReference>
<sequence>MLIGEVSQRSGVSARMLRHYEKLGLVSPQLASSGYRTFSEDDLRRIFYIEGLRSLGLSLQQVHDALDDDAFDPQGIITELIAETTARIETERELLTRLKAVKNASASDWDAALDVVQILQRLRSVDPAQRQSLAFDAGSGRTSIAAETLVESALKETHLNAEGALSWAVVQQGEKAVALAARGINSKDAEVRLRAVKIMASASLTAEFMGILRGLLTDQEPRVRAEVALVLGKNNDAQAVAELLDMVKTGMRDVEAAELLAGYSEPKTSDIVQQFEYLLVQSETMSPIRGRVTQALAEFTSSSSRARELAEQLIDDDNPIVAFTATAILKASGTT</sequence>
<evidence type="ECO:0000256" key="1">
    <source>
        <dbReference type="ARBA" id="ARBA00023125"/>
    </source>
</evidence>
<dbReference type="InterPro" id="IPR009061">
    <property type="entry name" value="DNA-bd_dom_put_sf"/>
</dbReference>
<dbReference type="InterPro" id="IPR000551">
    <property type="entry name" value="MerR-type_HTH_dom"/>
</dbReference>
<dbReference type="GO" id="GO:0003677">
    <property type="term" value="F:DNA binding"/>
    <property type="evidence" value="ECO:0007669"/>
    <property type="project" value="UniProtKB-KW"/>
</dbReference>
<dbReference type="InterPro" id="IPR047057">
    <property type="entry name" value="MerR_fam"/>
</dbReference>
<keyword evidence="1" id="KW-0238">DNA-binding</keyword>
<dbReference type="PANTHER" id="PTHR30204:SF93">
    <property type="entry name" value="HTH MERR-TYPE DOMAIN-CONTAINING PROTEIN"/>
    <property type="match status" value="1"/>
</dbReference>
<dbReference type="Gene3D" id="1.10.1660.10">
    <property type="match status" value="1"/>
</dbReference>
<dbReference type="InterPro" id="IPR011989">
    <property type="entry name" value="ARM-like"/>
</dbReference>
<gene>
    <name evidence="3" type="ORF">ccrud_09395</name>
</gene>